<feature type="transmembrane region" description="Helical" evidence="8">
    <location>
        <begin position="140"/>
        <end position="157"/>
    </location>
</feature>
<sequence>MDFRLPSWTRPGLLVVLFACLLIFSGLNRFDLRDSVEPREAGVAADMLQKNQFLVPTLNGRAFLEKPPLSYWLQAASMKAFGYEPFAARLPSAFAGIATVLLFVFFFRHSERKDWLILLSGFFLLTMESFWAHARTAGQDMLLAFGVSLALLSFYFAREKHSRALWFMFAAGIAIATLTKGVVGLAVPGVVIFSYLLVETIFLDKRLSVHNWLQPLLFTLLGLLPILVWLWFLYRSQGFAAVKEVVWVNSVGRFDGGYAQGSHAEPFYFYLKKLPETFQPWSLFLYIAVWQSLKMLLKERRVLFFVCWILAPYILLSIAAGKRPSYLIMLYPAAAALLAHVVVSWAQQEAIATSSNFAKRLKWLVSIQAAMLSAATLLLVVRLVQVDTPAMAGLAAVLATPMLVIMWRSIPALRVFNFVASCAGAILVIYVTYYSAVVPSDDHDQSPRALMAKLADFAAEGRPVALYQPSERIEGATSFYLQRSLPVANTEAALEKLIADNADVVVLIMEQSPVDWSKFTNEARLKYGNLWYHYVSGKR</sequence>
<dbReference type="GO" id="GO:0016763">
    <property type="term" value="F:pentosyltransferase activity"/>
    <property type="evidence" value="ECO:0007669"/>
    <property type="project" value="TreeGrafter"/>
</dbReference>
<dbReference type="GO" id="GO:0010041">
    <property type="term" value="P:response to iron(III) ion"/>
    <property type="evidence" value="ECO:0007669"/>
    <property type="project" value="TreeGrafter"/>
</dbReference>
<evidence type="ECO:0000313" key="10">
    <source>
        <dbReference type="EMBL" id="MQM30061.1"/>
    </source>
</evidence>
<keyword evidence="7 8" id="KW-0472">Membrane</keyword>
<organism evidence="10 11">
    <name type="scientific">Candidatus Accumulibacter phosphatis</name>
    <dbReference type="NCBI Taxonomy" id="327160"/>
    <lineage>
        <taxon>Bacteria</taxon>
        <taxon>Pseudomonadati</taxon>
        <taxon>Pseudomonadota</taxon>
        <taxon>Betaproteobacteria</taxon>
        <taxon>Candidatus Accumulibacter</taxon>
    </lineage>
</organism>
<evidence type="ECO:0000256" key="4">
    <source>
        <dbReference type="ARBA" id="ARBA00022679"/>
    </source>
</evidence>
<evidence type="ECO:0000256" key="6">
    <source>
        <dbReference type="ARBA" id="ARBA00022989"/>
    </source>
</evidence>
<feature type="transmembrane region" description="Helical" evidence="8">
    <location>
        <begin position="390"/>
        <end position="408"/>
    </location>
</feature>
<dbReference type="GO" id="GO:0005886">
    <property type="term" value="C:plasma membrane"/>
    <property type="evidence" value="ECO:0007669"/>
    <property type="project" value="UniProtKB-SubCell"/>
</dbReference>
<feature type="transmembrane region" description="Helical" evidence="8">
    <location>
        <begin position="302"/>
        <end position="320"/>
    </location>
</feature>
<evidence type="ECO:0000256" key="1">
    <source>
        <dbReference type="ARBA" id="ARBA00004651"/>
    </source>
</evidence>
<dbReference type="AlphaFoldDB" id="A0A6A7RR73"/>
<evidence type="ECO:0000256" key="5">
    <source>
        <dbReference type="ARBA" id="ARBA00022692"/>
    </source>
</evidence>
<dbReference type="InterPro" id="IPR050297">
    <property type="entry name" value="LipidA_mod_glycosyltrf_83"/>
</dbReference>
<keyword evidence="5 8" id="KW-0812">Transmembrane</keyword>
<evidence type="ECO:0000256" key="8">
    <source>
        <dbReference type="SAM" id="Phobius"/>
    </source>
</evidence>
<evidence type="ECO:0000256" key="7">
    <source>
        <dbReference type="ARBA" id="ARBA00023136"/>
    </source>
</evidence>
<feature type="transmembrane region" description="Helical" evidence="8">
    <location>
        <begin position="216"/>
        <end position="234"/>
    </location>
</feature>
<feature type="transmembrane region" description="Helical" evidence="8">
    <location>
        <begin position="363"/>
        <end position="384"/>
    </location>
</feature>
<evidence type="ECO:0000313" key="11">
    <source>
        <dbReference type="Proteomes" id="UP000342300"/>
    </source>
</evidence>
<protein>
    <recommendedName>
        <fullName evidence="9">Glycosyltransferase RgtA/B/C/D-like domain-containing protein</fullName>
    </recommendedName>
</protein>
<dbReference type="GO" id="GO:0009103">
    <property type="term" value="P:lipopolysaccharide biosynthetic process"/>
    <property type="evidence" value="ECO:0007669"/>
    <property type="project" value="UniProtKB-ARBA"/>
</dbReference>
<feature type="domain" description="Glycosyltransferase RgtA/B/C/D-like" evidence="9">
    <location>
        <begin position="66"/>
        <end position="229"/>
    </location>
</feature>
<comment type="subcellular location">
    <subcellularLocation>
        <location evidence="1">Cell membrane</location>
        <topology evidence="1">Multi-pass membrane protein</topology>
    </subcellularLocation>
</comment>
<evidence type="ECO:0000259" key="9">
    <source>
        <dbReference type="Pfam" id="PF13231"/>
    </source>
</evidence>
<gene>
    <name evidence="10" type="ORF">CRU78_05760</name>
</gene>
<keyword evidence="2" id="KW-1003">Cell membrane</keyword>
<dbReference type="InterPro" id="IPR038731">
    <property type="entry name" value="RgtA/B/C-like"/>
</dbReference>
<dbReference type="EMBL" id="PDHS01000127">
    <property type="protein sequence ID" value="MQM30061.1"/>
    <property type="molecule type" value="Genomic_DNA"/>
</dbReference>
<keyword evidence="6 8" id="KW-1133">Transmembrane helix</keyword>
<feature type="transmembrane region" description="Helical" evidence="8">
    <location>
        <begin position="86"/>
        <end position="108"/>
    </location>
</feature>
<accession>A0A6A7RR73</accession>
<evidence type="ECO:0000256" key="3">
    <source>
        <dbReference type="ARBA" id="ARBA00022676"/>
    </source>
</evidence>
<feature type="transmembrane region" description="Helical" evidence="8">
    <location>
        <begin position="115"/>
        <end position="134"/>
    </location>
</feature>
<keyword evidence="4" id="KW-0808">Transferase</keyword>
<dbReference type="PANTHER" id="PTHR33908">
    <property type="entry name" value="MANNOSYLTRANSFERASE YKCB-RELATED"/>
    <property type="match status" value="1"/>
</dbReference>
<feature type="transmembrane region" description="Helical" evidence="8">
    <location>
        <begin position="164"/>
        <end position="196"/>
    </location>
</feature>
<dbReference type="Pfam" id="PF13231">
    <property type="entry name" value="PMT_2"/>
    <property type="match status" value="1"/>
</dbReference>
<reference evidence="10 11" key="1">
    <citation type="submission" date="2017-09" db="EMBL/GenBank/DDBJ databases">
        <title>Metagenomic Analysis Reveals Denitrifying Candidatus Accumulibacter and Flanking Population as a Source of N2O.</title>
        <authorList>
            <person name="Gao H."/>
            <person name="Mao Y."/>
            <person name="Zhao X."/>
            <person name="Liu W.-T."/>
            <person name="Zhang T."/>
            <person name="Wells G."/>
        </authorList>
    </citation>
    <scope>NUCLEOTIDE SEQUENCE [LARGE SCALE GENOMIC DNA]</scope>
    <source>
        <strain evidence="10">CANDO_2_IC</strain>
    </source>
</reference>
<keyword evidence="3" id="KW-0328">Glycosyltransferase</keyword>
<comment type="caution">
    <text evidence="10">The sequence shown here is derived from an EMBL/GenBank/DDBJ whole genome shotgun (WGS) entry which is preliminary data.</text>
</comment>
<feature type="transmembrane region" description="Helical" evidence="8">
    <location>
        <begin position="415"/>
        <end position="436"/>
    </location>
</feature>
<evidence type="ECO:0000256" key="2">
    <source>
        <dbReference type="ARBA" id="ARBA00022475"/>
    </source>
</evidence>
<name>A0A6A7RR73_9PROT</name>
<proteinExistence type="predicted"/>
<dbReference type="PANTHER" id="PTHR33908:SF3">
    <property type="entry name" value="UNDECAPRENYL PHOSPHATE-ALPHA-4-AMINO-4-DEOXY-L-ARABINOSE ARABINOSYL TRANSFERASE"/>
    <property type="match status" value="1"/>
</dbReference>
<dbReference type="Proteomes" id="UP000342300">
    <property type="component" value="Unassembled WGS sequence"/>
</dbReference>
<feature type="transmembrane region" description="Helical" evidence="8">
    <location>
        <begin position="326"/>
        <end position="343"/>
    </location>
</feature>